<keyword evidence="3" id="KW-1185">Reference proteome</keyword>
<reference evidence="2" key="1">
    <citation type="submission" date="2021-09" db="EMBL/GenBank/DDBJ databases">
        <authorList>
            <consortium name="AG Swart"/>
            <person name="Singh M."/>
            <person name="Singh A."/>
            <person name="Seah K."/>
            <person name="Emmerich C."/>
        </authorList>
    </citation>
    <scope>NUCLEOTIDE SEQUENCE</scope>
    <source>
        <strain evidence="2">ATCC30299</strain>
    </source>
</reference>
<gene>
    <name evidence="2" type="ORF">BSTOLATCC_MIC49323</name>
</gene>
<comment type="caution">
    <text evidence="2">The sequence shown here is derived from an EMBL/GenBank/DDBJ whole genome shotgun (WGS) entry which is preliminary data.</text>
</comment>
<keyword evidence="1" id="KW-0472">Membrane</keyword>
<accession>A0AAU9JR34</accession>
<feature type="transmembrane region" description="Helical" evidence="1">
    <location>
        <begin position="91"/>
        <end position="112"/>
    </location>
</feature>
<proteinExistence type="predicted"/>
<evidence type="ECO:0000313" key="3">
    <source>
        <dbReference type="Proteomes" id="UP001162131"/>
    </source>
</evidence>
<evidence type="ECO:0000313" key="2">
    <source>
        <dbReference type="EMBL" id="CAG9329702.1"/>
    </source>
</evidence>
<evidence type="ECO:0000256" key="1">
    <source>
        <dbReference type="SAM" id="Phobius"/>
    </source>
</evidence>
<keyword evidence="1" id="KW-1133">Transmembrane helix</keyword>
<dbReference type="EMBL" id="CAJZBQ010000048">
    <property type="protein sequence ID" value="CAG9329702.1"/>
    <property type="molecule type" value="Genomic_DNA"/>
</dbReference>
<protein>
    <submittedName>
        <fullName evidence="2">Uncharacterized protein</fullName>
    </submittedName>
</protein>
<dbReference type="Proteomes" id="UP001162131">
    <property type="component" value="Unassembled WGS sequence"/>
</dbReference>
<name>A0AAU9JR34_9CILI</name>
<organism evidence="2 3">
    <name type="scientific">Blepharisma stoltei</name>
    <dbReference type="NCBI Taxonomy" id="1481888"/>
    <lineage>
        <taxon>Eukaryota</taxon>
        <taxon>Sar</taxon>
        <taxon>Alveolata</taxon>
        <taxon>Ciliophora</taxon>
        <taxon>Postciliodesmatophora</taxon>
        <taxon>Heterotrichea</taxon>
        <taxon>Heterotrichida</taxon>
        <taxon>Blepharismidae</taxon>
        <taxon>Blepharisma</taxon>
    </lineage>
</organism>
<sequence length="124" mass="14375">MKLILLLFFGCVLSIKLNPERPKNLFFRTSLGLQMNTVVSNPKGFENIFEEVKDEISSIQAKDIKNNSPSEFLSHPNKDKSWQNTKFNENFYSYSLYLSIGIVCIFGAVYFYKKKTLALNLYKL</sequence>
<keyword evidence="1" id="KW-0812">Transmembrane</keyword>
<dbReference type="AlphaFoldDB" id="A0AAU9JR34"/>